<evidence type="ECO:0000256" key="2">
    <source>
        <dbReference type="ARBA" id="ARBA00022576"/>
    </source>
</evidence>
<dbReference type="Proteomes" id="UP000176101">
    <property type="component" value="Unassembled WGS sequence"/>
</dbReference>
<evidence type="ECO:0000256" key="1">
    <source>
        <dbReference type="ARBA" id="ARBA00001933"/>
    </source>
</evidence>
<dbReference type="STRING" id="1075402.AN216_07310"/>
<dbReference type="GO" id="GO:0030170">
    <property type="term" value="F:pyridoxal phosphate binding"/>
    <property type="evidence" value="ECO:0007669"/>
    <property type="project" value="TreeGrafter"/>
</dbReference>
<dbReference type="AlphaFoldDB" id="A0A1E7KLB5"/>
<comment type="similarity">
    <text evidence="5">Belongs to the DegT/DnrJ/EryC1 family. L-glutamine:2-deoxy-scyllo-inosose/scyllo-inosose aminotransferase subfamily.</text>
</comment>
<dbReference type="InterPro" id="IPR000653">
    <property type="entry name" value="DegT/StrS_aminotransferase"/>
</dbReference>
<comment type="caution">
    <text evidence="6">The sequence shown here is derived from an EMBL/GenBank/DDBJ whole genome shotgun (WGS) entry which is preliminary data.</text>
</comment>
<keyword evidence="7" id="KW-1185">Reference proteome</keyword>
<name>A0A1E7KLB5_9ACTN</name>
<proteinExistence type="inferred from homology"/>
<evidence type="ECO:0000313" key="7">
    <source>
        <dbReference type="Proteomes" id="UP000176101"/>
    </source>
</evidence>
<evidence type="ECO:0008006" key="8">
    <source>
        <dbReference type="Google" id="ProtNLM"/>
    </source>
</evidence>
<dbReference type="InterPro" id="IPR015424">
    <property type="entry name" value="PyrdxlP-dep_Trfase"/>
</dbReference>
<dbReference type="InterPro" id="IPR015422">
    <property type="entry name" value="PyrdxlP-dep_Trfase_small"/>
</dbReference>
<keyword evidence="4" id="KW-0663">Pyridoxal phosphate</keyword>
<protein>
    <recommendedName>
        <fullName evidence="8">DegT/DnrJ/EryC1/StrS aminotransferase</fullName>
    </recommendedName>
</protein>
<dbReference type="Gene3D" id="3.40.640.10">
    <property type="entry name" value="Type I PLP-dependent aspartate aminotransferase-like (Major domain)"/>
    <property type="match status" value="1"/>
</dbReference>
<keyword evidence="2" id="KW-0032">Aminotransferase</keyword>
<sequence length="228" mass="25053">MGSTQFTRLSTRPDAEVLVPAYGGHDVAEAVRSAGARPVPADIDPRSLCIAPNAVLDVLTPRTVAIAALHLFGHPPDLLGLRQVTQRHALEIVECGVTREGPVSLDDRRRRQHAAYLNSRLTGVEVPAARREEHNYDTYVVRVPGNGRPDRDAFKQALRTRGIRCWVPVRNPLHWTPGYRSLSRLPHAERAADECLALPVDGTMTRRDLQRMASACNALGGLLLEPAC</sequence>
<reference evidence="6 7" key="1">
    <citation type="journal article" date="2016" name="Front. Microbiol.">
        <title>Comparative Genomics Analysis of Streptomyces Species Reveals Their Adaptation to the Marine Environment and Their Diversity at the Genomic Level.</title>
        <authorList>
            <person name="Tian X."/>
            <person name="Zhang Z."/>
            <person name="Yang T."/>
            <person name="Chen M."/>
            <person name="Li J."/>
            <person name="Chen F."/>
            <person name="Yang J."/>
            <person name="Li W."/>
            <person name="Zhang B."/>
            <person name="Zhang Z."/>
            <person name="Wu J."/>
            <person name="Zhang C."/>
            <person name="Long L."/>
            <person name="Xiao J."/>
        </authorList>
    </citation>
    <scope>NUCLEOTIDE SEQUENCE [LARGE SCALE GENOMIC DNA]</scope>
    <source>
        <strain evidence="6 7">SCSIO 02100</strain>
    </source>
</reference>
<accession>A0A1E7KLB5</accession>
<comment type="cofactor">
    <cofactor evidence="1">
        <name>pyridoxal 5'-phosphate</name>
        <dbReference type="ChEBI" id="CHEBI:597326"/>
    </cofactor>
</comment>
<dbReference type="EMBL" id="LJGU01000113">
    <property type="protein sequence ID" value="OEV04683.1"/>
    <property type="molecule type" value="Genomic_DNA"/>
</dbReference>
<keyword evidence="3" id="KW-0808">Transferase</keyword>
<dbReference type="GO" id="GO:0000271">
    <property type="term" value="P:polysaccharide biosynthetic process"/>
    <property type="evidence" value="ECO:0007669"/>
    <property type="project" value="TreeGrafter"/>
</dbReference>
<dbReference type="PANTHER" id="PTHR30244">
    <property type="entry name" value="TRANSAMINASE"/>
    <property type="match status" value="1"/>
</dbReference>
<organism evidence="6 7">
    <name type="scientific">Streptomyces oceani</name>
    <dbReference type="NCBI Taxonomy" id="1075402"/>
    <lineage>
        <taxon>Bacteria</taxon>
        <taxon>Bacillati</taxon>
        <taxon>Actinomycetota</taxon>
        <taxon>Actinomycetes</taxon>
        <taxon>Kitasatosporales</taxon>
        <taxon>Streptomycetaceae</taxon>
        <taxon>Streptomyces</taxon>
    </lineage>
</organism>
<dbReference type="Pfam" id="PF01041">
    <property type="entry name" value="DegT_DnrJ_EryC1"/>
    <property type="match status" value="2"/>
</dbReference>
<dbReference type="Gene3D" id="3.90.1150.10">
    <property type="entry name" value="Aspartate Aminotransferase, domain 1"/>
    <property type="match status" value="1"/>
</dbReference>
<dbReference type="GO" id="GO:0008483">
    <property type="term" value="F:transaminase activity"/>
    <property type="evidence" value="ECO:0007669"/>
    <property type="project" value="UniProtKB-KW"/>
</dbReference>
<dbReference type="PATRIC" id="fig|1075402.3.peg.4259"/>
<evidence type="ECO:0000313" key="6">
    <source>
        <dbReference type="EMBL" id="OEV04683.1"/>
    </source>
</evidence>
<gene>
    <name evidence="6" type="ORF">AN216_07310</name>
</gene>
<evidence type="ECO:0000256" key="4">
    <source>
        <dbReference type="ARBA" id="ARBA00022898"/>
    </source>
</evidence>
<dbReference type="SUPFAM" id="SSF53383">
    <property type="entry name" value="PLP-dependent transferases"/>
    <property type="match status" value="1"/>
</dbReference>
<dbReference type="InterPro" id="IPR015421">
    <property type="entry name" value="PyrdxlP-dep_Trfase_major"/>
</dbReference>
<evidence type="ECO:0000256" key="5">
    <source>
        <dbReference type="ARBA" id="ARBA00038398"/>
    </source>
</evidence>
<dbReference type="PANTHER" id="PTHR30244:SF34">
    <property type="entry name" value="DTDP-4-AMINO-4,6-DIDEOXYGALACTOSE TRANSAMINASE"/>
    <property type="match status" value="1"/>
</dbReference>
<evidence type="ECO:0000256" key="3">
    <source>
        <dbReference type="ARBA" id="ARBA00022679"/>
    </source>
</evidence>